<proteinExistence type="predicted"/>
<protein>
    <submittedName>
        <fullName evidence="1">Uncharacterized protein</fullName>
    </submittedName>
</protein>
<gene>
    <name evidence="1" type="primary">Acey_s0042.g616</name>
    <name evidence="1" type="ORF">Y032_0042g616</name>
</gene>
<keyword evidence="2" id="KW-1185">Reference proteome</keyword>
<accession>A0A016UFK7</accession>
<dbReference type="Proteomes" id="UP000024635">
    <property type="component" value="Unassembled WGS sequence"/>
</dbReference>
<name>A0A016UFK7_9BILA</name>
<sequence length="73" mass="8246">MFHFQHDDGNALHQLITNCFPAFQAVGAAMLSPRRQRCAGSIGTYLDCSYLILLEKHYSKLSHLKSDISYLTT</sequence>
<dbReference type="EMBL" id="JARK01001378">
    <property type="protein sequence ID" value="EYC13945.1"/>
    <property type="molecule type" value="Genomic_DNA"/>
</dbReference>
<evidence type="ECO:0000313" key="1">
    <source>
        <dbReference type="EMBL" id="EYC13945.1"/>
    </source>
</evidence>
<evidence type="ECO:0000313" key="2">
    <source>
        <dbReference type="Proteomes" id="UP000024635"/>
    </source>
</evidence>
<reference evidence="2" key="1">
    <citation type="journal article" date="2015" name="Nat. Genet.">
        <title>The genome and transcriptome of the zoonotic hookworm Ancylostoma ceylanicum identify infection-specific gene families.</title>
        <authorList>
            <person name="Schwarz E.M."/>
            <person name="Hu Y."/>
            <person name="Antoshechkin I."/>
            <person name="Miller M.M."/>
            <person name="Sternberg P.W."/>
            <person name="Aroian R.V."/>
        </authorList>
    </citation>
    <scope>NUCLEOTIDE SEQUENCE</scope>
    <source>
        <strain evidence="2">HY135</strain>
    </source>
</reference>
<comment type="caution">
    <text evidence="1">The sequence shown here is derived from an EMBL/GenBank/DDBJ whole genome shotgun (WGS) entry which is preliminary data.</text>
</comment>
<organism evidence="1 2">
    <name type="scientific">Ancylostoma ceylanicum</name>
    <dbReference type="NCBI Taxonomy" id="53326"/>
    <lineage>
        <taxon>Eukaryota</taxon>
        <taxon>Metazoa</taxon>
        <taxon>Ecdysozoa</taxon>
        <taxon>Nematoda</taxon>
        <taxon>Chromadorea</taxon>
        <taxon>Rhabditida</taxon>
        <taxon>Rhabditina</taxon>
        <taxon>Rhabditomorpha</taxon>
        <taxon>Strongyloidea</taxon>
        <taxon>Ancylostomatidae</taxon>
        <taxon>Ancylostomatinae</taxon>
        <taxon>Ancylostoma</taxon>
    </lineage>
</organism>
<dbReference type="AlphaFoldDB" id="A0A016UFK7"/>